<feature type="region of interest" description="Disordered" evidence="1">
    <location>
        <begin position="1"/>
        <end position="75"/>
    </location>
</feature>
<evidence type="ECO:0000313" key="3">
    <source>
        <dbReference type="Proteomes" id="UP000076532"/>
    </source>
</evidence>
<organism evidence="2 3">
    <name type="scientific">Athelia psychrophila</name>
    <dbReference type="NCBI Taxonomy" id="1759441"/>
    <lineage>
        <taxon>Eukaryota</taxon>
        <taxon>Fungi</taxon>
        <taxon>Dikarya</taxon>
        <taxon>Basidiomycota</taxon>
        <taxon>Agaricomycotina</taxon>
        <taxon>Agaricomycetes</taxon>
        <taxon>Agaricomycetidae</taxon>
        <taxon>Atheliales</taxon>
        <taxon>Atheliaceae</taxon>
        <taxon>Athelia</taxon>
    </lineage>
</organism>
<name>A0A165Z1Z2_9AGAM</name>
<accession>A0A165Z1Z2</accession>
<evidence type="ECO:0000313" key="2">
    <source>
        <dbReference type="EMBL" id="KZP10147.1"/>
    </source>
</evidence>
<sequence length="478" mass="53100">MRMDNHRLSQGSQDGPQMRVVPPTPLFDGKGKEKQKEQRAPSPLPFSFRNTSDTDDIRKGNSSVGASISPSSASFSKGAHSQLELLHPQIEHLIAATSKMTGISVDRIKKLIMTLIENKSIQYNFAHIFMACGGRPNNDSKLGFMRATPLALGFIEETSRAQTPDDLISRMKAHVQRTCAQTGGEQEDPFNTPGSSAEVERFQGPSKADTSAHHQGAKLPSETEGFSIQSDPTRIRDLWRQGFENGGALKGSKNMPWVTMTPTLVEQRIRTREPSGDGSLAHESAALGCRETTGHARMESEPPQCQEKEGDVLMSGSEGQNGGRSPERGNVQGSDPFIACPGALRHPDRFRNTRGDPQQSHSRDYLPAGPPHHHYPYEYGYTRHAHPDYPSLHHPPLPPEYHRHDGPGYYHPPQHRDFASGYGRPPPSAPYYQRDRDYRPPSPYAGPSHRLPEAYHQRSPYIEHIDTPGSSGYISRTW</sequence>
<keyword evidence="3" id="KW-1185">Reference proteome</keyword>
<proteinExistence type="predicted"/>
<feature type="compositionally biased region" description="Basic and acidic residues" evidence="1">
    <location>
        <begin position="345"/>
        <end position="354"/>
    </location>
</feature>
<feature type="region of interest" description="Disordered" evidence="1">
    <location>
        <begin position="399"/>
        <end position="452"/>
    </location>
</feature>
<feature type="compositionally biased region" description="Basic and acidic residues" evidence="1">
    <location>
        <begin position="293"/>
        <end position="311"/>
    </location>
</feature>
<dbReference type="EMBL" id="KV417685">
    <property type="protein sequence ID" value="KZP10147.1"/>
    <property type="molecule type" value="Genomic_DNA"/>
</dbReference>
<feature type="region of interest" description="Disordered" evidence="1">
    <location>
        <begin position="179"/>
        <end position="230"/>
    </location>
</feature>
<feature type="compositionally biased region" description="Low complexity" evidence="1">
    <location>
        <begin position="60"/>
        <end position="75"/>
    </location>
</feature>
<gene>
    <name evidence="2" type="ORF">FIBSPDRAFT_899932</name>
</gene>
<reference evidence="2 3" key="1">
    <citation type="journal article" date="2016" name="Mol. Biol. Evol.">
        <title>Comparative Genomics of Early-Diverging Mushroom-Forming Fungi Provides Insights into the Origins of Lignocellulose Decay Capabilities.</title>
        <authorList>
            <person name="Nagy L.G."/>
            <person name="Riley R."/>
            <person name="Tritt A."/>
            <person name="Adam C."/>
            <person name="Daum C."/>
            <person name="Floudas D."/>
            <person name="Sun H."/>
            <person name="Yadav J.S."/>
            <person name="Pangilinan J."/>
            <person name="Larsson K.H."/>
            <person name="Matsuura K."/>
            <person name="Barry K."/>
            <person name="Labutti K."/>
            <person name="Kuo R."/>
            <person name="Ohm R.A."/>
            <person name="Bhattacharya S.S."/>
            <person name="Shirouzu T."/>
            <person name="Yoshinaga Y."/>
            <person name="Martin F.M."/>
            <person name="Grigoriev I.V."/>
            <person name="Hibbett D.S."/>
        </authorList>
    </citation>
    <scope>NUCLEOTIDE SEQUENCE [LARGE SCALE GENOMIC DNA]</scope>
    <source>
        <strain evidence="2 3">CBS 109695</strain>
    </source>
</reference>
<protein>
    <submittedName>
        <fullName evidence="2">Uncharacterized protein</fullName>
    </submittedName>
</protein>
<feature type="compositionally biased region" description="Basic and acidic residues" evidence="1">
    <location>
        <begin position="29"/>
        <end position="39"/>
    </location>
</feature>
<dbReference type="AlphaFoldDB" id="A0A165Z1Z2"/>
<evidence type="ECO:0000256" key="1">
    <source>
        <dbReference type="SAM" id="MobiDB-lite"/>
    </source>
</evidence>
<dbReference type="Proteomes" id="UP000076532">
    <property type="component" value="Unassembled WGS sequence"/>
</dbReference>
<feature type="region of interest" description="Disordered" evidence="1">
    <location>
        <begin position="293"/>
        <end position="376"/>
    </location>
</feature>